<accession>A0ABN8MHH7</accession>
<protein>
    <submittedName>
        <fullName evidence="2">Uncharacterized protein</fullName>
    </submittedName>
</protein>
<feature type="region of interest" description="Disordered" evidence="1">
    <location>
        <begin position="98"/>
        <end position="249"/>
    </location>
</feature>
<organism evidence="2 3">
    <name type="scientific">Porites evermanni</name>
    <dbReference type="NCBI Taxonomy" id="104178"/>
    <lineage>
        <taxon>Eukaryota</taxon>
        <taxon>Metazoa</taxon>
        <taxon>Cnidaria</taxon>
        <taxon>Anthozoa</taxon>
        <taxon>Hexacorallia</taxon>
        <taxon>Scleractinia</taxon>
        <taxon>Fungiina</taxon>
        <taxon>Poritidae</taxon>
        <taxon>Porites</taxon>
    </lineage>
</organism>
<feature type="compositionally biased region" description="Basic and acidic residues" evidence="1">
    <location>
        <begin position="126"/>
        <end position="150"/>
    </location>
</feature>
<feature type="compositionally biased region" description="Basic and acidic residues" evidence="1">
    <location>
        <begin position="49"/>
        <end position="61"/>
    </location>
</feature>
<dbReference type="Proteomes" id="UP001159427">
    <property type="component" value="Unassembled WGS sequence"/>
</dbReference>
<keyword evidence="3" id="KW-1185">Reference proteome</keyword>
<reference evidence="2 3" key="1">
    <citation type="submission" date="2022-05" db="EMBL/GenBank/DDBJ databases">
        <authorList>
            <consortium name="Genoscope - CEA"/>
            <person name="William W."/>
        </authorList>
    </citation>
    <scope>NUCLEOTIDE SEQUENCE [LARGE SCALE GENOMIC DNA]</scope>
</reference>
<name>A0ABN8MHH7_9CNID</name>
<evidence type="ECO:0000313" key="2">
    <source>
        <dbReference type="EMBL" id="CAH3028970.1"/>
    </source>
</evidence>
<comment type="caution">
    <text evidence="2">The sequence shown here is derived from an EMBL/GenBank/DDBJ whole genome shotgun (WGS) entry which is preliminary data.</text>
</comment>
<feature type="compositionally biased region" description="Polar residues" evidence="1">
    <location>
        <begin position="1"/>
        <end position="13"/>
    </location>
</feature>
<feature type="region of interest" description="Disordered" evidence="1">
    <location>
        <begin position="1"/>
        <end position="75"/>
    </location>
</feature>
<proteinExistence type="predicted"/>
<evidence type="ECO:0000313" key="3">
    <source>
        <dbReference type="Proteomes" id="UP001159427"/>
    </source>
</evidence>
<gene>
    <name evidence="2" type="ORF">PEVE_00035267</name>
</gene>
<dbReference type="EMBL" id="CALNXI010000544">
    <property type="protein sequence ID" value="CAH3028970.1"/>
    <property type="molecule type" value="Genomic_DNA"/>
</dbReference>
<feature type="compositionally biased region" description="Polar residues" evidence="1">
    <location>
        <begin position="104"/>
        <end position="124"/>
    </location>
</feature>
<sequence length="274" mass="30547">MNHLSFVNGSSQDENFKDQRDAELDEFETSSNAFKMAQSSSSRNRRQKKLIDSDSDSDKENAVNGLSSPAKLVKKDLHELKEERIAAFKKGIEYNAKEFDIPPSSDSENNASSINQFIGMQPSSGEHGKSQDNELFDRPPRNEHCSKDQAEDTEVYETSESSQEIIAPASSQKKKLSSVLVSNSEEDSTSDAGLTPPSKTGKRVIPPSKEKIKRNRLLQELQEKRKRKSSTRKASESEEAGQENPTLCNFSLTSDNEVVTVPEHHPHLCPVHLS</sequence>
<evidence type="ECO:0000256" key="1">
    <source>
        <dbReference type="SAM" id="MobiDB-lite"/>
    </source>
</evidence>